<organism evidence="2 3">
    <name type="scientific">Protaetiibacter mangrovi</name>
    <dbReference type="NCBI Taxonomy" id="2970926"/>
    <lineage>
        <taxon>Bacteria</taxon>
        <taxon>Bacillati</taxon>
        <taxon>Actinomycetota</taxon>
        <taxon>Actinomycetes</taxon>
        <taxon>Micrococcales</taxon>
        <taxon>Microbacteriaceae</taxon>
        <taxon>Protaetiibacter</taxon>
    </lineage>
</organism>
<dbReference type="GO" id="GO:0016787">
    <property type="term" value="F:hydrolase activity"/>
    <property type="evidence" value="ECO:0007669"/>
    <property type="project" value="UniProtKB-KW"/>
</dbReference>
<evidence type="ECO:0000313" key="3">
    <source>
        <dbReference type="Proteomes" id="UP001205337"/>
    </source>
</evidence>
<dbReference type="PANTHER" id="PTHR46623">
    <property type="entry name" value="CARBOXYMETHYLENEBUTENOLIDASE-RELATED"/>
    <property type="match status" value="1"/>
</dbReference>
<gene>
    <name evidence="2" type="ORF">NUH29_09720</name>
</gene>
<dbReference type="Pfam" id="PF01738">
    <property type="entry name" value="DLH"/>
    <property type="match status" value="1"/>
</dbReference>
<keyword evidence="3" id="KW-1185">Reference proteome</keyword>
<dbReference type="Gene3D" id="3.40.50.1820">
    <property type="entry name" value="alpha/beta hydrolase"/>
    <property type="match status" value="1"/>
</dbReference>
<dbReference type="InterPro" id="IPR051049">
    <property type="entry name" value="Dienelactone_hydrolase-like"/>
</dbReference>
<sequence>MIDDIVATRVEFPGWRGDEIPGYLARPSGDGSYPIVVVLHHRDGWDRESKEIARRFATEGYACILPHLHHRSAPGEAPEVAAKISWDAGGVPMEQLIGDVEGALAYLGAQPFAAAKRGIIGYCSGGRQSFLASTRIPFDATVVCYGPKIDTPPADLTDANPVSPLSLAGDLVGPVLGLFGDDDRNPTPEAVGAVDAELTRLGKEHRFVSYPGAGHAFFAVNLPAYRWEAAMAGWAEVDGWFDRLLRDPR</sequence>
<dbReference type="InterPro" id="IPR002925">
    <property type="entry name" value="Dienelactn_hydro"/>
</dbReference>
<proteinExistence type="predicted"/>
<evidence type="ECO:0000259" key="1">
    <source>
        <dbReference type="Pfam" id="PF01738"/>
    </source>
</evidence>
<accession>A0ABT1ZGV2</accession>
<feature type="domain" description="Dienelactone hydrolase" evidence="1">
    <location>
        <begin position="20"/>
        <end position="243"/>
    </location>
</feature>
<reference evidence="2 3" key="1">
    <citation type="submission" date="2022-08" db="EMBL/GenBank/DDBJ databases">
        <authorList>
            <person name="Li F."/>
        </authorList>
    </citation>
    <scope>NUCLEOTIDE SEQUENCE [LARGE SCALE GENOMIC DNA]</scope>
    <source>
        <strain evidence="2 3">10F1B-8-1</strain>
    </source>
</reference>
<keyword evidence="2" id="KW-0378">Hydrolase</keyword>
<comment type="caution">
    <text evidence="2">The sequence shown here is derived from an EMBL/GenBank/DDBJ whole genome shotgun (WGS) entry which is preliminary data.</text>
</comment>
<dbReference type="Proteomes" id="UP001205337">
    <property type="component" value="Unassembled WGS sequence"/>
</dbReference>
<dbReference type="PANTHER" id="PTHR46623:SF6">
    <property type="entry name" value="ALPHA_BETA-HYDROLASES SUPERFAMILY PROTEIN"/>
    <property type="match status" value="1"/>
</dbReference>
<dbReference type="EMBL" id="JANTHX010000007">
    <property type="protein sequence ID" value="MCS0499825.1"/>
    <property type="molecule type" value="Genomic_DNA"/>
</dbReference>
<name>A0ABT1ZGV2_9MICO</name>
<evidence type="ECO:0000313" key="2">
    <source>
        <dbReference type="EMBL" id="MCS0499825.1"/>
    </source>
</evidence>
<dbReference type="InterPro" id="IPR029058">
    <property type="entry name" value="AB_hydrolase_fold"/>
</dbReference>
<protein>
    <submittedName>
        <fullName evidence="2">Dienelactone hydrolase family protein</fullName>
    </submittedName>
</protein>
<dbReference type="SUPFAM" id="SSF53474">
    <property type="entry name" value="alpha/beta-Hydrolases"/>
    <property type="match status" value="1"/>
</dbReference>
<dbReference type="RefSeq" id="WP_258798904.1">
    <property type="nucleotide sequence ID" value="NZ_JANTHX010000007.1"/>
</dbReference>